<reference evidence="2" key="1">
    <citation type="submission" date="2022-03" db="EMBL/GenBank/DDBJ databases">
        <authorList>
            <person name="Sayadi A."/>
        </authorList>
    </citation>
    <scope>NUCLEOTIDE SEQUENCE</scope>
</reference>
<protein>
    <submittedName>
        <fullName evidence="2">Uncharacterized protein</fullName>
    </submittedName>
</protein>
<feature type="compositionally biased region" description="Polar residues" evidence="1">
    <location>
        <begin position="1"/>
        <end position="23"/>
    </location>
</feature>
<sequence length="147" mass="16272">MSYYQQNSTGGSYQARSGTQSRFGGQRNFRDGGSQQRGNDGSGYRSNSYQGGNGGSGGFRSSSYGGNSGYGNQGGLKKVEWGNKSLRPHTKHFYVPHAAIVERSEFEVDQYRKSKEIVIEGDAPKPIQNFDEANFPEYIMEEIFKQG</sequence>
<feature type="region of interest" description="Disordered" evidence="1">
    <location>
        <begin position="1"/>
        <end position="77"/>
    </location>
</feature>
<dbReference type="Proteomes" id="UP001152888">
    <property type="component" value="Unassembled WGS sequence"/>
</dbReference>
<dbReference type="OrthoDB" id="196131at2759"/>
<evidence type="ECO:0000313" key="2">
    <source>
        <dbReference type="EMBL" id="CAH1978952.1"/>
    </source>
</evidence>
<keyword evidence="3" id="KW-1185">Reference proteome</keyword>
<name>A0A9P0KW85_ACAOB</name>
<evidence type="ECO:0000256" key="1">
    <source>
        <dbReference type="SAM" id="MobiDB-lite"/>
    </source>
</evidence>
<gene>
    <name evidence="2" type="ORF">ACAOBT_LOCUS13290</name>
</gene>
<comment type="caution">
    <text evidence="2">The sequence shown here is derived from an EMBL/GenBank/DDBJ whole genome shotgun (WGS) entry which is preliminary data.</text>
</comment>
<organism evidence="2 3">
    <name type="scientific">Acanthoscelides obtectus</name>
    <name type="common">Bean weevil</name>
    <name type="synonym">Bruchus obtectus</name>
    <dbReference type="NCBI Taxonomy" id="200917"/>
    <lineage>
        <taxon>Eukaryota</taxon>
        <taxon>Metazoa</taxon>
        <taxon>Ecdysozoa</taxon>
        <taxon>Arthropoda</taxon>
        <taxon>Hexapoda</taxon>
        <taxon>Insecta</taxon>
        <taxon>Pterygota</taxon>
        <taxon>Neoptera</taxon>
        <taxon>Endopterygota</taxon>
        <taxon>Coleoptera</taxon>
        <taxon>Polyphaga</taxon>
        <taxon>Cucujiformia</taxon>
        <taxon>Chrysomeloidea</taxon>
        <taxon>Chrysomelidae</taxon>
        <taxon>Bruchinae</taxon>
        <taxon>Bruchini</taxon>
        <taxon>Acanthoscelides</taxon>
    </lineage>
</organism>
<evidence type="ECO:0000313" key="3">
    <source>
        <dbReference type="Proteomes" id="UP001152888"/>
    </source>
</evidence>
<proteinExistence type="predicted"/>
<dbReference type="AlphaFoldDB" id="A0A9P0KW85"/>
<dbReference type="EMBL" id="CAKOFQ010006875">
    <property type="protein sequence ID" value="CAH1978952.1"/>
    <property type="molecule type" value="Genomic_DNA"/>
</dbReference>
<accession>A0A9P0KW85</accession>